<proteinExistence type="predicted"/>
<protein>
    <submittedName>
        <fullName evidence="2">Uncharacterized protein</fullName>
    </submittedName>
</protein>
<comment type="caution">
    <text evidence="2">The sequence shown here is derived from an EMBL/GenBank/DDBJ whole genome shotgun (WGS) entry which is preliminary data.</text>
</comment>
<evidence type="ECO:0000313" key="2">
    <source>
        <dbReference type="EMBL" id="NDU95782.1"/>
    </source>
</evidence>
<sequence length="147" mass="16681">MKSPINHYSPTVRSWLYWNRISRLLVEIDELDRQKAELLTIGPAVKQNNARWVTALQLVSTNLVDLPGNHSFQQAWNGIRGHVSIGEYTPYKTYQQSLDRINRLKSKKSSKIERYRRFLKSIQNPISVVPTPTSAGSTSGERTGNGG</sequence>
<name>A0A6L9L8T9_9BACT</name>
<accession>A0A6L9L8T9</accession>
<dbReference type="RefSeq" id="WP_163948467.1">
    <property type="nucleotide sequence ID" value="NZ_JAAFZH010000004.1"/>
</dbReference>
<dbReference type="EMBL" id="JAAFZH010000004">
    <property type="protein sequence ID" value="NDU95782.1"/>
    <property type="molecule type" value="Genomic_DNA"/>
</dbReference>
<evidence type="ECO:0000313" key="3">
    <source>
        <dbReference type="Proteomes" id="UP000474175"/>
    </source>
</evidence>
<organism evidence="2 3">
    <name type="scientific">Spirosoma terrae</name>
    <dbReference type="NCBI Taxonomy" id="1968276"/>
    <lineage>
        <taxon>Bacteria</taxon>
        <taxon>Pseudomonadati</taxon>
        <taxon>Bacteroidota</taxon>
        <taxon>Cytophagia</taxon>
        <taxon>Cytophagales</taxon>
        <taxon>Cytophagaceae</taxon>
        <taxon>Spirosoma</taxon>
    </lineage>
</organism>
<keyword evidence="3" id="KW-1185">Reference proteome</keyword>
<dbReference type="AlphaFoldDB" id="A0A6L9L8T9"/>
<feature type="region of interest" description="Disordered" evidence="1">
    <location>
        <begin position="127"/>
        <end position="147"/>
    </location>
</feature>
<evidence type="ECO:0000256" key="1">
    <source>
        <dbReference type="SAM" id="MobiDB-lite"/>
    </source>
</evidence>
<gene>
    <name evidence="2" type="ORF">GK108_12935</name>
</gene>
<reference evidence="2 3" key="1">
    <citation type="submission" date="2020-02" db="EMBL/GenBank/DDBJ databases">
        <title>Draft genome sequence of two Spirosoma agri KCTC 52727 and Spirosoma terrae KCTC 52035.</title>
        <authorList>
            <person name="Rojas J."/>
            <person name="Ambika Manirajan B."/>
            <person name="Suarez C."/>
            <person name="Ratering S."/>
            <person name="Schnell S."/>
        </authorList>
    </citation>
    <scope>NUCLEOTIDE SEQUENCE [LARGE SCALE GENOMIC DNA]</scope>
    <source>
        <strain evidence="2 3">KCTC 52035</strain>
    </source>
</reference>
<dbReference type="Proteomes" id="UP000474175">
    <property type="component" value="Unassembled WGS sequence"/>
</dbReference>